<sequence>MYTPDAPSLPSAAPLTAAAAARWRAARTAWRLDSRWLAVVPLGFLILAAAVEPDTGGVCNAQGICRDSWGESLAIWTVLAETVLLLARPRIRPLVPIAALALFWYVPNGLVTPVARWSAVLLHVLLAAVLIGADLGRRKARQQLDELMAPPVAFPWTAAGAPSPVRPDGVPVGRRVLGCLLLVVAATLPLYGLWEQQRQEERDAAAVRVTGTAGEFDQDGLLTVHYQAPSARDVLKAAPAGSPTGPTATLDVWWAERPKPGQSIPLLLDGDQVRAEGDDYDPSGQLVFGGLIALPGLLLLGSALAHDARRRRPGFVGAAPALAVRVRADARGDLLVLPVDGPPDGPALWRLKEWERYYWARDGHPDLPEHPGPGWLPEHPDLEGNEEDYPEPVLRQDPDEDEEEYGELVERATPEQAAAWSARAARSVPAVLYRGPDGPDQQLLFRPALLDGDPHWVAAVVAPAARSPRLTRQGEHYRERELAVRALSARTLADAPAAGPDTERLPALRWELPLPVRALAGPLAAVLIATAVVLLGDSGWWSGLVRPLWIGSMAVFLIGGAASWQLVADRDGLRVASAFRVRQIQWRQIGAAAVHRGRLTIRLHSGEEIAISTWLMAALAGHFGERYDPARLARTVALAAHRPDLRPAQARQDRLGSPQHLLNRLSVAGYAVFTVAHYLL</sequence>
<feature type="transmembrane region" description="Helical" evidence="2">
    <location>
        <begin position="117"/>
        <end position="136"/>
    </location>
</feature>
<feature type="transmembrane region" description="Helical" evidence="2">
    <location>
        <begin position="286"/>
        <end position="305"/>
    </location>
</feature>
<gene>
    <name evidence="3" type="ORF">VM95_28885</name>
</gene>
<keyword evidence="2" id="KW-0472">Membrane</keyword>
<feature type="region of interest" description="Disordered" evidence="1">
    <location>
        <begin position="369"/>
        <end position="388"/>
    </location>
</feature>
<feature type="transmembrane region" description="Helical" evidence="2">
    <location>
        <begin position="32"/>
        <end position="49"/>
    </location>
</feature>
<keyword evidence="4" id="KW-1185">Reference proteome</keyword>
<dbReference type="PATRIC" id="fig|359131.3.peg.7143"/>
<keyword evidence="2" id="KW-0812">Transmembrane</keyword>
<dbReference type="AlphaFoldDB" id="A0A0F2T9R3"/>
<dbReference type="EMBL" id="JZKH01000077">
    <property type="protein sequence ID" value="KJS59176.1"/>
    <property type="molecule type" value="Genomic_DNA"/>
</dbReference>
<dbReference type="Proteomes" id="UP000033699">
    <property type="component" value="Unassembled WGS sequence"/>
</dbReference>
<feature type="transmembrane region" description="Helical" evidence="2">
    <location>
        <begin position="514"/>
        <end position="536"/>
    </location>
</feature>
<evidence type="ECO:0000313" key="3">
    <source>
        <dbReference type="EMBL" id="KJS59176.1"/>
    </source>
</evidence>
<feature type="transmembrane region" description="Helical" evidence="2">
    <location>
        <begin position="176"/>
        <end position="194"/>
    </location>
</feature>
<keyword evidence="2" id="KW-1133">Transmembrane helix</keyword>
<evidence type="ECO:0000256" key="1">
    <source>
        <dbReference type="SAM" id="MobiDB-lite"/>
    </source>
</evidence>
<reference evidence="3 4" key="1">
    <citation type="submission" date="2015-02" db="EMBL/GenBank/DDBJ databases">
        <authorList>
            <person name="Ju K.-S."/>
            <person name="Doroghazi J.R."/>
            <person name="Metcalf W."/>
        </authorList>
    </citation>
    <scope>NUCLEOTIDE SEQUENCE [LARGE SCALE GENOMIC DNA]</scope>
    <source>
        <strain evidence="3 4">ATCC 31215</strain>
    </source>
</reference>
<evidence type="ECO:0000313" key="4">
    <source>
        <dbReference type="Proteomes" id="UP000033699"/>
    </source>
</evidence>
<dbReference type="RefSeq" id="WP_045702160.1">
    <property type="nucleotide sequence ID" value="NZ_JZKH01000077.1"/>
</dbReference>
<proteinExistence type="predicted"/>
<comment type="caution">
    <text evidence="3">The sequence shown here is derived from an EMBL/GenBank/DDBJ whole genome shotgun (WGS) entry which is preliminary data.</text>
</comment>
<organism evidence="3 4">
    <name type="scientific">Streptomyces rubellomurinus (strain ATCC 31215)</name>
    <dbReference type="NCBI Taxonomy" id="359131"/>
    <lineage>
        <taxon>Bacteria</taxon>
        <taxon>Bacillati</taxon>
        <taxon>Actinomycetota</taxon>
        <taxon>Actinomycetes</taxon>
        <taxon>Kitasatosporales</taxon>
        <taxon>Streptomycetaceae</taxon>
        <taxon>Streptomyces</taxon>
    </lineage>
</organism>
<accession>A0A0F2T9R3</accession>
<name>A0A0F2T9R3_STRR3</name>
<feature type="transmembrane region" description="Helical" evidence="2">
    <location>
        <begin position="548"/>
        <end position="567"/>
    </location>
</feature>
<dbReference type="OrthoDB" id="4030267at2"/>
<evidence type="ECO:0000256" key="2">
    <source>
        <dbReference type="SAM" id="Phobius"/>
    </source>
</evidence>
<protein>
    <submittedName>
        <fullName evidence="3">Uncharacterized protein</fullName>
    </submittedName>
</protein>